<reference evidence="4" key="1">
    <citation type="submission" date="2020-06" db="EMBL/GenBank/DDBJ databases">
        <title>Unique genomic features of the anaerobic methanotrophic archaea.</title>
        <authorList>
            <person name="Chadwick G.L."/>
            <person name="Skennerton C.T."/>
            <person name="Laso-Perez R."/>
            <person name="Leu A.O."/>
            <person name="Speth D.R."/>
            <person name="Yu H."/>
            <person name="Morgan-Lang C."/>
            <person name="Hatzenpichler R."/>
            <person name="Goudeau D."/>
            <person name="Malmstrom R."/>
            <person name="Brazelton W.J."/>
            <person name="Woyke T."/>
            <person name="Hallam S.J."/>
            <person name="Tyson G.W."/>
            <person name="Wegener G."/>
            <person name="Boetius A."/>
            <person name="Orphan V."/>
        </authorList>
    </citation>
    <scope>NUCLEOTIDE SEQUENCE</scope>
</reference>
<dbReference type="EMBL" id="MT630648">
    <property type="protein sequence ID" value="QNO41501.1"/>
    <property type="molecule type" value="Genomic_DNA"/>
</dbReference>
<dbReference type="EMBL" id="MT630754">
    <property type="protein sequence ID" value="QNO42678.1"/>
    <property type="molecule type" value="Genomic_DNA"/>
</dbReference>
<dbReference type="InterPro" id="IPR036525">
    <property type="entry name" value="Tubulin/FtsZ_GTPase_sf"/>
</dbReference>
<dbReference type="Pfam" id="PF00091">
    <property type="entry name" value="Tubulin"/>
    <property type="match status" value="1"/>
</dbReference>
<evidence type="ECO:0000313" key="3">
    <source>
        <dbReference type="EMBL" id="QNO42024.1"/>
    </source>
</evidence>
<feature type="domain" description="Tubulin/FtsZ GTPase" evidence="1">
    <location>
        <begin position="36"/>
        <end position="208"/>
    </location>
</feature>
<organism evidence="4">
    <name type="scientific">Candidatus Methanogaster sp. ANME-2c ERB4</name>
    <dbReference type="NCBI Taxonomy" id="2759911"/>
    <lineage>
        <taxon>Archaea</taxon>
        <taxon>Methanobacteriati</taxon>
        <taxon>Methanobacteriota</taxon>
        <taxon>Stenosarchaea group</taxon>
        <taxon>Methanomicrobia</taxon>
        <taxon>Methanosarcinales</taxon>
        <taxon>ANME-2 cluster</taxon>
        <taxon>Candidatus Methanogasteraceae</taxon>
        <taxon>Candidatus Methanogaster</taxon>
    </lineage>
</organism>
<sequence>MMSASASSDDYTKWSLIASGEGAGRIAALYFASMQNEAIADRILLLNSARADLKKVLDEIAEHLGGKEAKALETIRRERVQLFGRQSTGTGNFWKVGENEARIDFDEIIRRRIESLGLTSGDAMFDIMTLGGGTGNGSIPYIIDQMKHGSGRTASGHKHFALCVWPDLIEADHRHFNAICGLSRLLKYGEDSHQNADMVMLVDNTTLGKKIELGDGESNYYYEINRMIAQAIDMMMAPGRKNTNRVIDVNDYIVFPSHIGVYHTTPCMSLGNDVDLISIESALDDAIENTFFPMDPATATVVWLIVRVPKRYFNVGQFEQRTLDHKFKGWVEENIIGKLRYSTVTFVEEDIDTFDVLLLLGGFKLEKLVPESFEKYLMFKELLELNAKNGEISLAQFGDDVTLSTVELNRIEQNLRDYMAHIDDVVKRLSR</sequence>
<protein>
    <submittedName>
        <fullName evidence="4">Tubulin-like protein CetZ</fullName>
    </submittedName>
</protein>
<accession>A0A7G9Y3U4</accession>
<evidence type="ECO:0000313" key="5">
    <source>
        <dbReference type="EMBL" id="QNO48217.1"/>
    </source>
</evidence>
<gene>
    <name evidence="4" type="primary">cetZ</name>
    <name evidence="2" type="ORF">APENILPF_00001</name>
    <name evidence="5" type="ORF">BHCKGNAA_00001</name>
    <name evidence="3" type="ORF">GKLMMCAD_00001</name>
    <name evidence="4" type="ORF">LNAFDGMD_00040</name>
</gene>
<name>A0A7G9Y3U4_9EURY</name>
<evidence type="ECO:0000259" key="1">
    <source>
        <dbReference type="Pfam" id="PF00091"/>
    </source>
</evidence>
<dbReference type="InterPro" id="IPR003008">
    <property type="entry name" value="Tubulin_FtsZ_GTPase"/>
</dbReference>
<dbReference type="GO" id="GO:0005525">
    <property type="term" value="F:GTP binding"/>
    <property type="evidence" value="ECO:0007669"/>
    <property type="project" value="InterPro"/>
</dbReference>
<evidence type="ECO:0000313" key="4">
    <source>
        <dbReference type="EMBL" id="QNO42678.1"/>
    </source>
</evidence>
<dbReference type="SUPFAM" id="SSF52490">
    <property type="entry name" value="Tubulin nucleotide-binding domain-like"/>
    <property type="match status" value="1"/>
</dbReference>
<dbReference type="EMBL" id="MT631315">
    <property type="protein sequence ID" value="QNO48217.1"/>
    <property type="molecule type" value="Genomic_DNA"/>
</dbReference>
<evidence type="ECO:0000313" key="2">
    <source>
        <dbReference type="EMBL" id="QNO41501.1"/>
    </source>
</evidence>
<dbReference type="EMBL" id="MT630702">
    <property type="protein sequence ID" value="QNO42024.1"/>
    <property type="molecule type" value="Genomic_DNA"/>
</dbReference>
<dbReference type="Gene3D" id="3.40.50.1440">
    <property type="entry name" value="Tubulin/FtsZ, GTPase domain"/>
    <property type="match status" value="1"/>
</dbReference>
<proteinExistence type="predicted"/>
<dbReference type="AlphaFoldDB" id="A0A7G9Y3U4"/>